<evidence type="ECO:0000313" key="2">
    <source>
        <dbReference type="Proteomes" id="UP000218811"/>
    </source>
</evidence>
<dbReference type="OrthoDB" id="2752042at2759"/>
<organism evidence="1 2">
    <name type="scientific">Wolfiporia cocos (strain MD-104)</name>
    <name type="common">Brown rot fungus</name>
    <dbReference type="NCBI Taxonomy" id="742152"/>
    <lineage>
        <taxon>Eukaryota</taxon>
        <taxon>Fungi</taxon>
        <taxon>Dikarya</taxon>
        <taxon>Basidiomycota</taxon>
        <taxon>Agaricomycotina</taxon>
        <taxon>Agaricomycetes</taxon>
        <taxon>Polyporales</taxon>
        <taxon>Phaeolaceae</taxon>
        <taxon>Wolfiporia</taxon>
    </lineage>
</organism>
<reference evidence="1 2" key="1">
    <citation type="journal article" date="2012" name="Science">
        <title>The Paleozoic origin of enzymatic lignin decomposition reconstructed from 31 fungal genomes.</title>
        <authorList>
            <person name="Floudas D."/>
            <person name="Binder M."/>
            <person name="Riley R."/>
            <person name="Barry K."/>
            <person name="Blanchette R.A."/>
            <person name="Henrissat B."/>
            <person name="Martinez A.T."/>
            <person name="Otillar R."/>
            <person name="Spatafora J.W."/>
            <person name="Yadav J.S."/>
            <person name="Aerts A."/>
            <person name="Benoit I."/>
            <person name="Boyd A."/>
            <person name="Carlson A."/>
            <person name="Copeland A."/>
            <person name="Coutinho P.M."/>
            <person name="de Vries R.P."/>
            <person name="Ferreira P."/>
            <person name="Findley K."/>
            <person name="Foster B."/>
            <person name="Gaskell J."/>
            <person name="Glotzer D."/>
            <person name="Gorecki P."/>
            <person name="Heitman J."/>
            <person name="Hesse C."/>
            <person name="Hori C."/>
            <person name="Igarashi K."/>
            <person name="Jurgens J.A."/>
            <person name="Kallen N."/>
            <person name="Kersten P."/>
            <person name="Kohler A."/>
            <person name="Kuees U."/>
            <person name="Kumar T.K.A."/>
            <person name="Kuo A."/>
            <person name="LaButti K."/>
            <person name="Larrondo L.F."/>
            <person name="Lindquist E."/>
            <person name="Ling A."/>
            <person name="Lombard V."/>
            <person name="Lucas S."/>
            <person name="Lundell T."/>
            <person name="Martin R."/>
            <person name="McLaughlin D.J."/>
            <person name="Morgenstern I."/>
            <person name="Morin E."/>
            <person name="Murat C."/>
            <person name="Nagy L.G."/>
            <person name="Nolan M."/>
            <person name="Ohm R.A."/>
            <person name="Patyshakuliyeva A."/>
            <person name="Rokas A."/>
            <person name="Ruiz-Duenas F.J."/>
            <person name="Sabat G."/>
            <person name="Salamov A."/>
            <person name="Samejima M."/>
            <person name="Schmutz J."/>
            <person name="Slot J.C."/>
            <person name="St John F."/>
            <person name="Stenlid J."/>
            <person name="Sun H."/>
            <person name="Sun S."/>
            <person name="Syed K."/>
            <person name="Tsang A."/>
            <person name="Wiebenga A."/>
            <person name="Young D."/>
            <person name="Pisabarro A."/>
            <person name="Eastwood D.C."/>
            <person name="Martin F."/>
            <person name="Cullen D."/>
            <person name="Grigoriev I.V."/>
            <person name="Hibbett D.S."/>
        </authorList>
    </citation>
    <scope>NUCLEOTIDE SEQUENCE [LARGE SCALE GENOMIC DNA]</scope>
    <source>
        <strain evidence="1 2">MD-104</strain>
    </source>
</reference>
<proteinExistence type="predicted"/>
<accession>A0A2H3JV35</accession>
<keyword evidence="2" id="KW-1185">Reference proteome</keyword>
<dbReference type="EMBL" id="KB468113">
    <property type="protein sequence ID" value="PCH41708.1"/>
    <property type="molecule type" value="Genomic_DNA"/>
</dbReference>
<dbReference type="Proteomes" id="UP000218811">
    <property type="component" value="Unassembled WGS sequence"/>
</dbReference>
<dbReference type="AlphaFoldDB" id="A0A2H3JV35"/>
<name>A0A2H3JV35_WOLCO</name>
<protein>
    <submittedName>
        <fullName evidence="1">Uncharacterized protein</fullName>
    </submittedName>
</protein>
<evidence type="ECO:0000313" key="1">
    <source>
        <dbReference type="EMBL" id="PCH41708.1"/>
    </source>
</evidence>
<sequence length="452" mass="48387">MSGSAAPLAMSVDERPVVLPAVTMRTDMADAACTPTVADADLRRAPGSAIPGTFAARSADVAGTQWSMDMSLDQENAGDPCTGSQDTLAIERLDITTAALADHLFTLDVGAPVVLIVKATWERLTPVPGGRMPIADACHPGCGPRLIRPTKGAALTWECFVPEQTQTIRKVNIRKRGSTPFHMRLPGMPVRVKVRDGMLVAPQSCAPKSRTQRLAPQYAYAQCPTLNPHARPYVLGLAAPISTAPSFEWDRPRLHGPRLRSRRSHAHLRAHSLWAAAPVAPTILSPRFPPSGPCWGVSGLSVSVSSPLLAQGGFGDGMGIQSSDTWEELCGDIGRAATQFRLEVRRAEIGAPSPPKYGLAPCSLLDVREQTGPGPAQRGMEADMRRLAAIWEPRADGPLSWEAGDTPAGYGAPAATQFVVGFRSPLLGRVASMKMRRFVPPRIARRARVLGY</sequence>
<gene>
    <name evidence="1" type="ORF">WOLCODRAFT_17286</name>
</gene>